<dbReference type="EMBL" id="CP012603">
    <property type="protein sequence ID" value="ALE39296.1"/>
    <property type="molecule type" value="Genomic_DNA"/>
</dbReference>
<name>A0A0M4MTU3_LEPIR</name>
<dbReference type="AlphaFoldDB" id="A0A0M4MTU3"/>
<reference evidence="1 2" key="1">
    <citation type="journal article" date="2015" name="Genome Announc.">
        <title>Whole-Genome Sequence of Leptospira interrogans Serovar Hardjo Subtype Hardjoprajitno Strain Norma, Isolated from Cattle in a Leptospirosis Outbreak in Brazil.</title>
        <authorList>
            <person name="Cosate M.R."/>
            <person name="Soares S.C."/>
            <person name="Mendes T.A."/>
            <person name="Raittz R.T."/>
            <person name="Moreira E.C."/>
            <person name="Leite R."/>
            <person name="Fernandes G.R."/>
            <person name="Haddad J.P."/>
            <person name="Ortega J.M."/>
        </authorList>
    </citation>
    <scope>NUCLEOTIDE SEQUENCE [LARGE SCALE GENOMIC DNA]</scope>
    <source>
        <strain evidence="1 2">Norma</strain>
    </source>
</reference>
<evidence type="ECO:0000313" key="2">
    <source>
        <dbReference type="Proteomes" id="UP000056502"/>
    </source>
</evidence>
<dbReference type="Proteomes" id="UP000056502">
    <property type="component" value="Chromosome I"/>
</dbReference>
<protein>
    <submittedName>
        <fullName evidence="1">Uncharacterized protein</fullName>
    </submittedName>
</protein>
<proteinExistence type="predicted"/>
<dbReference type="PATRIC" id="fig|1279460.3.peg.2129"/>
<evidence type="ECO:0000313" key="1">
    <source>
        <dbReference type="EMBL" id="ALE39296.1"/>
    </source>
</evidence>
<accession>A0A0M4MTU3</accession>
<gene>
    <name evidence="1" type="ORF">G436_2113</name>
</gene>
<organism evidence="1">
    <name type="scientific">Leptospira interrogans serovar Hardjo str. Norma</name>
    <dbReference type="NCBI Taxonomy" id="1279460"/>
    <lineage>
        <taxon>Bacteria</taxon>
        <taxon>Pseudomonadati</taxon>
        <taxon>Spirochaetota</taxon>
        <taxon>Spirochaetia</taxon>
        <taxon>Leptospirales</taxon>
        <taxon>Leptospiraceae</taxon>
        <taxon>Leptospira</taxon>
    </lineage>
</organism>
<sequence length="47" mass="5357">MCFLPELIFKFHPVRLNPTLFKKAVYSGYLCLGFSKSTTESIAKKDS</sequence>